<keyword evidence="2" id="KW-1185">Reference proteome</keyword>
<evidence type="ECO:0000313" key="2">
    <source>
        <dbReference type="Proteomes" id="UP000766570"/>
    </source>
</evidence>
<organism evidence="1 2">
    <name type="scientific">Paeniglutamicibacter psychrophenolicus</name>
    <dbReference type="NCBI Taxonomy" id="257454"/>
    <lineage>
        <taxon>Bacteria</taxon>
        <taxon>Bacillati</taxon>
        <taxon>Actinomycetota</taxon>
        <taxon>Actinomycetes</taxon>
        <taxon>Micrococcales</taxon>
        <taxon>Micrococcaceae</taxon>
        <taxon>Paeniglutamicibacter</taxon>
    </lineage>
</organism>
<sequence>MSISARSFSDWLATAGLPDGASQLSKLLGMKRTTLHNQRIRGRIAVPTVIAASRAARLNPLDVLGSFEPYAALGQERKPVTDAELLSQVSYVDALVHLMSRIRADFAQALGVVPMEAIPFAGSVRNWLDAIDPGGIRQHVSEHGGIAPSNLSAQLAENRLDPELAIIASRFAGVSSASGLLVSGLVTEQEAGWPMYGRENALSELGDVELIDLVSSRLEFLRRETKKKVDDESAAVNYLETLG</sequence>
<dbReference type="RefSeq" id="WP_209912216.1">
    <property type="nucleotide sequence ID" value="NZ_BAAAMI010000027.1"/>
</dbReference>
<evidence type="ECO:0000313" key="1">
    <source>
        <dbReference type="EMBL" id="MBP2376469.1"/>
    </source>
</evidence>
<gene>
    <name evidence="1" type="ORF">JOF46_004458</name>
</gene>
<reference evidence="1 2" key="1">
    <citation type="submission" date="2021-03" db="EMBL/GenBank/DDBJ databases">
        <title>Sequencing the genomes of 1000 actinobacteria strains.</title>
        <authorList>
            <person name="Klenk H.-P."/>
        </authorList>
    </citation>
    <scope>NUCLEOTIDE SEQUENCE [LARGE SCALE GENOMIC DNA]</scope>
    <source>
        <strain evidence="1 2">DSM 15454</strain>
    </source>
</reference>
<dbReference type="EMBL" id="JAGIOE010000002">
    <property type="protein sequence ID" value="MBP2376469.1"/>
    <property type="molecule type" value="Genomic_DNA"/>
</dbReference>
<protein>
    <submittedName>
        <fullName evidence="1">Uncharacterized protein</fullName>
    </submittedName>
</protein>
<name>A0ABS4WJU6_9MICC</name>
<dbReference type="Proteomes" id="UP000766570">
    <property type="component" value="Unassembled WGS sequence"/>
</dbReference>
<comment type="caution">
    <text evidence="1">The sequence shown here is derived from an EMBL/GenBank/DDBJ whole genome shotgun (WGS) entry which is preliminary data.</text>
</comment>
<accession>A0ABS4WJU6</accession>
<proteinExistence type="predicted"/>